<accession>A0A2P2PVY3</accession>
<feature type="transmembrane region" description="Helical" evidence="1">
    <location>
        <begin position="6"/>
        <end position="28"/>
    </location>
</feature>
<protein>
    <submittedName>
        <fullName evidence="2">Uncharacterized protein</fullName>
    </submittedName>
</protein>
<keyword evidence="1" id="KW-1133">Transmembrane helix</keyword>
<proteinExistence type="predicted"/>
<reference evidence="2" key="1">
    <citation type="submission" date="2018-02" db="EMBL/GenBank/DDBJ databases">
        <title>Rhizophora mucronata_Transcriptome.</title>
        <authorList>
            <person name="Meera S.P."/>
            <person name="Sreeshan A."/>
            <person name="Augustine A."/>
        </authorList>
    </citation>
    <scope>NUCLEOTIDE SEQUENCE</scope>
    <source>
        <tissue evidence="2">Leaf</tissue>
    </source>
</reference>
<organism evidence="2">
    <name type="scientific">Rhizophora mucronata</name>
    <name type="common">Asiatic mangrove</name>
    <dbReference type="NCBI Taxonomy" id="61149"/>
    <lineage>
        <taxon>Eukaryota</taxon>
        <taxon>Viridiplantae</taxon>
        <taxon>Streptophyta</taxon>
        <taxon>Embryophyta</taxon>
        <taxon>Tracheophyta</taxon>
        <taxon>Spermatophyta</taxon>
        <taxon>Magnoliopsida</taxon>
        <taxon>eudicotyledons</taxon>
        <taxon>Gunneridae</taxon>
        <taxon>Pentapetalae</taxon>
        <taxon>rosids</taxon>
        <taxon>fabids</taxon>
        <taxon>Malpighiales</taxon>
        <taxon>Rhizophoraceae</taxon>
        <taxon>Rhizophora</taxon>
    </lineage>
</organism>
<name>A0A2P2PVY3_RHIMU</name>
<keyword evidence="1" id="KW-0812">Transmembrane</keyword>
<sequence>MSFQMPWHFILYFAFIFVIMQITLFRFYPFFPFRVESYRHIELICLHRENIWFDIILALSWTVQL</sequence>
<dbReference type="AlphaFoldDB" id="A0A2P2PVY3"/>
<dbReference type="EMBL" id="GGEC01078391">
    <property type="protein sequence ID" value="MBX58875.1"/>
    <property type="molecule type" value="Transcribed_RNA"/>
</dbReference>
<keyword evidence="1" id="KW-0472">Membrane</keyword>
<evidence type="ECO:0000313" key="2">
    <source>
        <dbReference type="EMBL" id="MBX58875.1"/>
    </source>
</evidence>
<evidence type="ECO:0000256" key="1">
    <source>
        <dbReference type="SAM" id="Phobius"/>
    </source>
</evidence>